<protein>
    <recommendedName>
        <fullName evidence="1">Protein kinase domain-containing protein</fullName>
    </recommendedName>
</protein>
<organism evidence="2 3">
    <name type="scientific">Paenibacillus agaridevorans</name>
    <dbReference type="NCBI Taxonomy" id="171404"/>
    <lineage>
        <taxon>Bacteria</taxon>
        <taxon>Bacillati</taxon>
        <taxon>Bacillota</taxon>
        <taxon>Bacilli</taxon>
        <taxon>Bacillales</taxon>
        <taxon>Paenibacillaceae</taxon>
        <taxon>Paenibacillus</taxon>
    </lineage>
</organism>
<dbReference type="Pfam" id="PF00069">
    <property type="entry name" value="Pkinase"/>
    <property type="match status" value="1"/>
</dbReference>
<dbReference type="AlphaFoldDB" id="A0A2R5EWI8"/>
<dbReference type="GO" id="GO:0004672">
    <property type="term" value="F:protein kinase activity"/>
    <property type="evidence" value="ECO:0007669"/>
    <property type="project" value="InterPro"/>
</dbReference>
<evidence type="ECO:0000313" key="3">
    <source>
        <dbReference type="Proteomes" id="UP000245202"/>
    </source>
</evidence>
<dbReference type="PROSITE" id="PS50011">
    <property type="entry name" value="PROTEIN_KINASE_DOM"/>
    <property type="match status" value="1"/>
</dbReference>
<dbReference type="Proteomes" id="UP000245202">
    <property type="component" value="Unassembled WGS sequence"/>
</dbReference>
<gene>
    <name evidence="2" type="ORF">PAT3040_05687</name>
</gene>
<dbReference type="InterPro" id="IPR011009">
    <property type="entry name" value="Kinase-like_dom_sf"/>
</dbReference>
<sequence length="181" mass="20404">MEYIEGYNLEYAIYERNLTFSATNGLQLLKQLIQPLKQLHDAGYVHRDVRIPNVILAGGLPHLIDLGLSCAVGEELPQELRDTLGEGSDLAGSAAAIKRRMRHPHPSSDWFGLGHLFLFVMYAGYEAVEGQVERSWEEELALPALVRDFLRKLLNDESAWPSTEACERELDELIATLEREA</sequence>
<feature type="domain" description="Protein kinase" evidence="1">
    <location>
        <begin position="1"/>
        <end position="181"/>
    </location>
</feature>
<reference evidence="2 3" key="1">
    <citation type="submission" date="2017-08" db="EMBL/GenBank/DDBJ databases">
        <title>Substantial Increase in Enzyme Production by Combined Drug-Resistance Mutations in Paenibacillus agaridevorans.</title>
        <authorList>
            <person name="Tanaka Y."/>
            <person name="Funane K."/>
            <person name="Hosaka T."/>
            <person name="Shiwa Y."/>
            <person name="Fujita N."/>
            <person name="Miyazaki T."/>
            <person name="Yoshikawa H."/>
            <person name="Murakami K."/>
            <person name="Kasahara K."/>
            <person name="Inaoka T."/>
            <person name="Hiraga Y."/>
            <person name="Ochi K."/>
        </authorList>
    </citation>
    <scope>NUCLEOTIDE SEQUENCE [LARGE SCALE GENOMIC DNA]</scope>
    <source>
        <strain evidence="2 3">T-3040</strain>
    </source>
</reference>
<name>A0A2R5EWI8_9BACL</name>
<dbReference type="Gene3D" id="1.10.510.10">
    <property type="entry name" value="Transferase(Phosphotransferase) domain 1"/>
    <property type="match status" value="1"/>
</dbReference>
<evidence type="ECO:0000313" key="2">
    <source>
        <dbReference type="EMBL" id="GBG10917.1"/>
    </source>
</evidence>
<proteinExistence type="predicted"/>
<accession>A0A2R5EWI8</accession>
<comment type="caution">
    <text evidence="2">The sequence shown here is derived from an EMBL/GenBank/DDBJ whole genome shotgun (WGS) entry which is preliminary data.</text>
</comment>
<dbReference type="SMART" id="SM00220">
    <property type="entry name" value="S_TKc"/>
    <property type="match status" value="1"/>
</dbReference>
<keyword evidence="3" id="KW-1185">Reference proteome</keyword>
<dbReference type="InterPro" id="IPR000719">
    <property type="entry name" value="Prot_kinase_dom"/>
</dbReference>
<dbReference type="SUPFAM" id="SSF56112">
    <property type="entry name" value="Protein kinase-like (PK-like)"/>
    <property type="match status" value="1"/>
</dbReference>
<dbReference type="GO" id="GO:0005524">
    <property type="term" value="F:ATP binding"/>
    <property type="evidence" value="ECO:0007669"/>
    <property type="project" value="InterPro"/>
</dbReference>
<evidence type="ECO:0000259" key="1">
    <source>
        <dbReference type="PROSITE" id="PS50011"/>
    </source>
</evidence>
<dbReference type="EMBL" id="BDQX01000362">
    <property type="protein sequence ID" value="GBG10917.1"/>
    <property type="molecule type" value="Genomic_DNA"/>
</dbReference>